<dbReference type="EMBL" id="QLYX01000001">
    <property type="protein sequence ID" value="RAY17034.1"/>
    <property type="molecule type" value="Genomic_DNA"/>
</dbReference>
<accession>A0A365HD27</accession>
<evidence type="ECO:0000313" key="5">
    <source>
        <dbReference type="EMBL" id="RAY17034.1"/>
    </source>
</evidence>
<feature type="chain" id="PRO_5016645223" description="VWFD domain-containing protein" evidence="3">
    <location>
        <begin position="23"/>
        <end position="956"/>
    </location>
</feature>
<dbReference type="InterPro" id="IPR001846">
    <property type="entry name" value="VWF_type-D"/>
</dbReference>
<reference evidence="5 6" key="1">
    <citation type="submission" date="2018-06" db="EMBL/GenBank/DDBJ databases">
        <title>Actinomadura craniellae sp. nov. isolated from marine sponge Craniella sp.</title>
        <authorList>
            <person name="Li L."/>
            <person name="Xu Q.H."/>
            <person name="Lin H.W."/>
            <person name="Lu Y.H."/>
        </authorList>
    </citation>
    <scope>NUCLEOTIDE SEQUENCE [LARGE SCALE GENOMIC DNA]</scope>
    <source>
        <strain evidence="5 6">LHW63021</strain>
    </source>
</reference>
<organism evidence="5 6">
    <name type="scientific">Actinomadura craniellae</name>
    <dbReference type="NCBI Taxonomy" id="2231787"/>
    <lineage>
        <taxon>Bacteria</taxon>
        <taxon>Bacillati</taxon>
        <taxon>Actinomycetota</taxon>
        <taxon>Actinomycetes</taxon>
        <taxon>Streptosporangiales</taxon>
        <taxon>Thermomonosporaceae</taxon>
        <taxon>Actinomadura</taxon>
    </lineage>
</organism>
<sequence length="956" mass="100956">MRVARLLVSAFLPLLVLMGVLAAGAPAARADGGPLRLTVAQPDEKIVEGRPVPLRFRLTNTGPTPCRVAVLAEGALAITSVRRDGEPVQPRITAAYYNRPLPGMRARAMATLPPGGSAALDATGPSLYGEVTVPSVSWSQHGPYLTTLWPVDRRGKYEMTARWTPPPGETSGCATPSGDVVARFTVTGDRWWENTGVPLVPLAAAGAAAAGLLMLVVLLLLLSAARRRRRRRRHWHPGPFGAGVFVAALVVSIVGLTGRPAEAKIDIQGSGSFEAEVNGCFAKFAASGDPAGVYTRVKNSKRTVRIKERPYIRSNPNISSSRTAPDNIKNGTLGKNGRPGPGTGSTVEWDPNETEPFDDQVVPEKCSTLYHELSHADDYARGADNPASCGRRPGDDMVAEIKATINENLYRATQPGLKPRTAYSGNNTLPNGLGECKKPRTPPKKGAKERRNCSRTSCGSNNGDPHLRTFDQRYYDLQSVGEFVMARSGDGTLEVQARHSPFPGSRTVAVVSAVAVKAGQNRVGIHRNPGGSPQVTVNGTTASLRAGDVTLPGGTVLYGEDLPDGSGRRTVGVVVGETEIRVAPIEGWGLDVQIAPAESLRNRLSGILGNFNGNPADDLVIRGGRSLGAQPSAKDVHREYADSWRVTGTTSLFDYGPGQSTRTFTDRSFPDLDAPGPSRAALEAAEQICRNAGVTDPVALRECAYDVAVTGQRAFADAAARRAEGTATAPGEGTAVPVGAQRPLPAPGATLLFAGTVEQPGQRHEYRLDGTAGQIVYFDGLDTCPADPNAGTLRYTVYGPSGAYGQVAYLRTCQDAGRIVLKETGTHRLVVYGDPGVSGAYRARILGVRADRAIPASVGGTLAGTLDMPGANDVHTFTGTAGQTVMFDGLDTCPADPNAGTLRYTMYAPSGAYGAVAYVRTCQDTAKITLNENGPHRVVVYGDALTTGAYRVRLTP</sequence>
<feature type="compositionally biased region" description="Polar residues" evidence="1">
    <location>
        <begin position="454"/>
        <end position="463"/>
    </location>
</feature>
<feature type="compositionally biased region" description="Basic residues" evidence="1">
    <location>
        <begin position="439"/>
        <end position="448"/>
    </location>
</feature>
<dbReference type="PANTHER" id="PTHR13802:SF52">
    <property type="entry name" value="MUCIN-4"/>
    <property type="match status" value="1"/>
</dbReference>
<dbReference type="SMART" id="SM00216">
    <property type="entry name" value="VWD"/>
    <property type="match status" value="1"/>
</dbReference>
<keyword evidence="2" id="KW-0812">Transmembrane</keyword>
<dbReference type="OrthoDB" id="574668at2"/>
<feature type="transmembrane region" description="Helical" evidence="2">
    <location>
        <begin position="237"/>
        <end position="258"/>
    </location>
</feature>
<feature type="signal peptide" evidence="3">
    <location>
        <begin position="1"/>
        <end position="22"/>
    </location>
</feature>
<proteinExistence type="predicted"/>
<dbReference type="Pfam" id="PF14891">
    <property type="entry name" value="Peptidase_M91"/>
    <property type="match status" value="1"/>
</dbReference>
<keyword evidence="2" id="KW-1133">Transmembrane helix</keyword>
<evidence type="ECO:0000259" key="4">
    <source>
        <dbReference type="PROSITE" id="PS51233"/>
    </source>
</evidence>
<evidence type="ECO:0000256" key="3">
    <source>
        <dbReference type="SAM" id="SignalP"/>
    </source>
</evidence>
<keyword evidence="2" id="KW-0472">Membrane</keyword>
<dbReference type="Gene3D" id="2.60.120.380">
    <property type="match status" value="2"/>
</dbReference>
<protein>
    <recommendedName>
        <fullName evidence="4">VWFD domain-containing protein</fullName>
    </recommendedName>
</protein>
<evidence type="ECO:0000313" key="6">
    <source>
        <dbReference type="Proteomes" id="UP000251891"/>
    </source>
</evidence>
<dbReference type="RefSeq" id="WP_111863088.1">
    <property type="nucleotide sequence ID" value="NZ_QLYX01000001.1"/>
</dbReference>
<dbReference type="InterPro" id="IPR051495">
    <property type="entry name" value="Epithelial_Barrier/Signaling"/>
</dbReference>
<feature type="domain" description="VWFD" evidence="4">
    <location>
        <begin position="457"/>
        <end position="652"/>
    </location>
</feature>
<dbReference type="InterPro" id="IPR028208">
    <property type="entry name" value="Effector_pro_NleD-like"/>
</dbReference>
<gene>
    <name evidence="5" type="ORF">DPM19_02400</name>
</gene>
<feature type="region of interest" description="Disordered" evidence="1">
    <location>
        <begin position="416"/>
        <end position="468"/>
    </location>
</feature>
<dbReference type="Pfam" id="PF00094">
    <property type="entry name" value="VWD"/>
    <property type="match status" value="1"/>
</dbReference>
<feature type="transmembrane region" description="Helical" evidence="2">
    <location>
        <begin position="202"/>
        <end position="225"/>
    </location>
</feature>
<keyword evidence="6" id="KW-1185">Reference proteome</keyword>
<dbReference type="PANTHER" id="PTHR13802">
    <property type="entry name" value="MUCIN 4-RELATED"/>
    <property type="match status" value="1"/>
</dbReference>
<feature type="compositionally biased region" description="Polar residues" evidence="1">
    <location>
        <begin position="314"/>
        <end position="324"/>
    </location>
</feature>
<evidence type="ECO:0000256" key="2">
    <source>
        <dbReference type="SAM" id="Phobius"/>
    </source>
</evidence>
<dbReference type="Proteomes" id="UP000251891">
    <property type="component" value="Unassembled WGS sequence"/>
</dbReference>
<comment type="caution">
    <text evidence="5">The sequence shown here is derived from an EMBL/GenBank/DDBJ whole genome shotgun (WGS) entry which is preliminary data.</text>
</comment>
<feature type="region of interest" description="Disordered" evidence="1">
    <location>
        <begin position="314"/>
        <end position="359"/>
    </location>
</feature>
<keyword evidence="3" id="KW-0732">Signal</keyword>
<dbReference type="PROSITE" id="PS51233">
    <property type="entry name" value="VWFD"/>
    <property type="match status" value="1"/>
</dbReference>
<name>A0A365HD27_9ACTN</name>
<dbReference type="AlphaFoldDB" id="A0A365HD27"/>
<evidence type="ECO:0000256" key="1">
    <source>
        <dbReference type="SAM" id="MobiDB-lite"/>
    </source>
</evidence>